<feature type="domain" description="Glycosyltransferase subfamily 4-like N-terminal" evidence="2">
    <location>
        <begin position="3"/>
        <end position="133"/>
    </location>
</feature>
<proteinExistence type="predicted"/>
<evidence type="ECO:0000259" key="2">
    <source>
        <dbReference type="Pfam" id="PF13477"/>
    </source>
</evidence>
<evidence type="ECO:0000259" key="1">
    <source>
        <dbReference type="Pfam" id="PF00534"/>
    </source>
</evidence>
<dbReference type="Pfam" id="PF13477">
    <property type="entry name" value="Glyco_trans_4_2"/>
    <property type="match status" value="1"/>
</dbReference>
<dbReference type="InterPro" id="IPR001296">
    <property type="entry name" value="Glyco_trans_1"/>
</dbReference>
<feature type="domain" description="Glycosyl transferase family 1" evidence="1">
    <location>
        <begin position="170"/>
        <end position="339"/>
    </location>
</feature>
<reference evidence="3" key="1">
    <citation type="submission" date="2023-06" db="EMBL/GenBank/DDBJ databases">
        <title>A Treasure from Seagulls: Isolation and Description of Aciduricobacillus qingdaonensis gen. nov., sp. nov., a Rare Obligately Uric Acid-utilizing Member in the Family Bacillaceae.</title>
        <authorList>
            <person name="Liu W."/>
            <person name="Wang B."/>
        </authorList>
    </citation>
    <scope>NUCLEOTIDE SEQUENCE</scope>
    <source>
        <strain evidence="3">44XB</strain>
    </source>
</reference>
<gene>
    <name evidence="3" type="ORF">QR721_12255</name>
</gene>
<evidence type="ECO:0000313" key="4">
    <source>
        <dbReference type="Proteomes" id="UP001180087"/>
    </source>
</evidence>
<keyword evidence="3" id="KW-0808">Transferase</keyword>
<keyword evidence="3" id="KW-0328">Glycosyltransferase</keyword>
<dbReference type="RefSeq" id="WP_348027378.1">
    <property type="nucleotide sequence ID" value="NZ_CP129113.1"/>
</dbReference>
<dbReference type="EMBL" id="CP129113">
    <property type="protein sequence ID" value="WLV24397.1"/>
    <property type="molecule type" value="Genomic_DNA"/>
</dbReference>
<dbReference type="EC" id="2.4.-.-" evidence="3"/>
<keyword evidence="4" id="KW-1185">Reference proteome</keyword>
<name>A0ABY9KXH2_9BACI</name>
<protein>
    <submittedName>
        <fullName evidence="3">Glycosyltransferase</fullName>
        <ecNumber evidence="3">2.4.-.-</ecNumber>
    </submittedName>
</protein>
<organism evidence="3 4">
    <name type="scientific">Aciduricibacillus chroicocephali</name>
    <dbReference type="NCBI Taxonomy" id="3054939"/>
    <lineage>
        <taxon>Bacteria</taxon>
        <taxon>Bacillati</taxon>
        <taxon>Bacillota</taxon>
        <taxon>Bacilli</taxon>
        <taxon>Bacillales</taxon>
        <taxon>Bacillaceae</taxon>
        <taxon>Aciduricibacillus</taxon>
    </lineage>
</organism>
<dbReference type="InterPro" id="IPR028098">
    <property type="entry name" value="Glyco_trans_4-like_N"/>
</dbReference>
<dbReference type="Proteomes" id="UP001180087">
    <property type="component" value="Chromosome"/>
</dbReference>
<sequence length="363" mass="40672">MKRICYLAGASTIHTVRWVNAMVAKGYEVHLITMHPAKLDQIDSAVSVHKLKVPAPIGYYANVFQLKRLLREINPELLHVHYASGYGTLARLAKFSPTLLSTWGSDVYLFPYESKRNEKTLRKNFMAATRVSATGLALKRQTALFTPPDIQIDVVPFGIDTELFRKIPIKKESGDIVIGTVKRLKEVYGIDLLLKSVARMIDQLHKEGLDDIAGQIKLLIVGEGPQISELKEIAVQLRLEKQTEFVGAVPNVKVPEYINQLDIYCAFSRSESFGVAILEASACEVPVVVSNVGGLPEVVRDGESGYITQLGDLEEMAERIKELVLDEGKRKEFGRNGREFVQSCYEWDRNVAVMADIYEQMTN</sequence>
<dbReference type="SUPFAM" id="SSF53756">
    <property type="entry name" value="UDP-Glycosyltransferase/glycogen phosphorylase"/>
    <property type="match status" value="1"/>
</dbReference>
<dbReference type="Pfam" id="PF00534">
    <property type="entry name" value="Glycos_transf_1"/>
    <property type="match status" value="1"/>
</dbReference>
<dbReference type="Gene3D" id="3.40.50.2000">
    <property type="entry name" value="Glycogen Phosphorylase B"/>
    <property type="match status" value="2"/>
</dbReference>
<accession>A0ABY9KXH2</accession>
<evidence type="ECO:0000313" key="3">
    <source>
        <dbReference type="EMBL" id="WLV24397.1"/>
    </source>
</evidence>
<dbReference type="GO" id="GO:0016757">
    <property type="term" value="F:glycosyltransferase activity"/>
    <property type="evidence" value="ECO:0007669"/>
    <property type="project" value="UniProtKB-KW"/>
</dbReference>
<dbReference type="PANTHER" id="PTHR12526">
    <property type="entry name" value="GLYCOSYLTRANSFERASE"/>
    <property type="match status" value="1"/>
</dbReference>